<feature type="compositionally biased region" description="Low complexity" evidence="1">
    <location>
        <begin position="180"/>
        <end position="207"/>
    </location>
</feature>
<accession>A0A934TKZ4</accession>
<evidence type="ECO:0000313" key="4">
    <source>
        <dbReference type="Proteomes" id="UP000706333"/>
    </source>
</evidence>
<feature type="region of interest" description="Disordered" evidence="1">
    <location>
        <begin position="176"/>
        <end position="216"/>
    </location>
</feature>
<keyword evidence="2" id="KW-0732">Signal</keyword>
<reference evidence="3" key="2">
    <citation type="journal article" date="2020" name="Microorganisms">
        <title>Osmotic Adaptation and Compatible Solute Biosynthesis of Phototrophic Bacteria as Revealed from Genome Analyses.</title>
        <authorList>
            <person name="Imhoff J.F."/>
            <person name="Rahn T."/>
            <person name="Kunzel S."/>
            <person name="Keller A."/>
            <person name="Neulinger S.C."/>
        </authorList>
    </citation>
    <scope>NUCLEOTIDE SEQUENCE</scope>
    <source>
        <strain evidence="3">LMG 28126</strain>
    </source>
</reference>
<dbReference type="SUPFAM" id="SSF56935">
    <property type="entry name" value="Porins"/>
    <property type="match status" value="1"/>
</dbReference>
<protein>
    <submittedName>
        <fullName evidence="3">Uncharacterized protein</fullName>
    </submittedName>
</protein>
<organism evidence="3 4">
    <name type="scientific">Rhodobaculum claviforme</name>
    <dbReference type="NCBI Taxonomy" id="1549854"/>
    <lineage>
        <taxon>Bacteria</taxon>
        <taxon>Pseudomonadati</taxon>
        <taxon>Pseudomonadota</taxon>
        <taxon>Alphaproteobacteria</taxon>
        <taxon>Rhodobacterales</taxon>
        <taxon>Paracoccaceae</taxon>
        <taxon>Rhodobaculum</taxon>
    </lineage>
</organism>
<comment type="caution">
    <text evidence="3">The sequence shown here is derived from an EMBL/GenBank/DDBJ whole genome shotgun (WGS) entry which is preliminary data.</text>
</comment>
<dbReference type="Proteomes" id="UP000706333">
    <property type="component" value="Unassembled WGS sequence"/>
</dbReference>
<evidence type="ECO:0000313" key="3">
    <source>
        <dbReference type="EMBL" id="MBK5927533.1"/>
    </source>
</evidence>
<dbReference type="EMBL" id="NHSD01000256">
    <property type="protein sequence ID" value="MBK5927533.1"/>
    <property type="molecule type" value="Genomic_DNA"/>
</dbReference>
<sequence length="216" mass="22619">MRKNVMVLALALMVGTGGGSAVSAETPEAEEVIESKAYTPRMTFTNASGGEVVFYGQFNPAFQSFDDGVGTTSGLVDNGNWNSRLGFRFETGLGLRSSARISQEARRPDWINWQRTSLRWVEVAWDTRHGSLSAGQGSTASDGTASLDDSFTFHAGAAVSSDGFSSFRFRDSTGALTDIPSARSTTPSAATGGSASAATRPATRASSSPPPTAARC</sequence>
<feature type="chain" id="PRO_5037551265" evidence="2">
    <location>
        <begin position="24"/>
        <end position="216"/>
    </location>
</feature>
<dbReference type="RefSeq" id="WP_201157293.1">
    <property type="nucleotide sequence ID" value="NZ_NHSD01000256.1"/>
</dbReference>
<gene>
    <name evidence="3" type="ORF">CCR87_09375</name>
</gene>
<evidence type="ECO:0000256" key="2">
    <source>
        <dbReference type="SAM" id="SignalP"/>
    </source>
</evidence>
<evidence type="ECO:0000256" key="1">
    <source>
        <dbReference type="SAM" id="MobiDB-lite"/>
    </source>
</evidence>
<keyword evidence="4" id="KW-1185">Reference proteome</keyword>
<feature type="signal peptide" evidence="2">
    <location>
        <begin position="1"/>
        <end position="23"/>
    </location>
</feature>
<dbReference type="AlphaFoldDB" id="A0A934TKZ4"/>
<name>A0A934TKZ4_9RHOB</name>
<reference evidence="3" key="1">
    <citation type="submission" date="2017-05" db="EMBL/GenBank/DDBJ databases">
        <authorList>
            <person name="Imhoff J.F."/>
            <person name="Rahn T."/>
            <person name="Kuenzel S."/>
            <person name="Neulinger S.C."/>
        </authorList>
    </citation>
    <scope>NUCLEOTIDE SEQUENCE</scope>
    <source>
        <strain evidence="3">LMG 28126</strain>
    </source>
</reference>
<proteinExistence type="predicted"/>